<protein>
    <recommendedName>
        <fullName evidence="8">Pre-mRNA-splicing factor RSE1</fullName>
    </recommendedName>
    <alternativeName>
        <fullName evidence="10">Pre-mRNA-splicing factor rse1</fullName>
    </alternativeName>
</protein>
<dbReference type="GO" id="GO:0003676">
    <property type="term" value="F:nucleic acid binding"/>
    <property type="evidence" value="ECO:0007669"/>
    <property type="project" value="InterPro"/>
</dbReference>
<dbReference type="FunFam" id="2.130.10.10:FF:000628">
    <property type="entry name" value="Pre-mRNA-splicing factor RSE1"/>
    <property type="match status" value="1"/>
</dbReference>
<comment type="subcellular location">
    <subcellularLocation>
        <location evidence="1">Nucleus</location>
    </subcellularLocation>
</comment>
<evidence type="ECO:0000256" key="5">
    <source>
        <dbReference type="ARBA" id="ARBA00023187"/>
    </source>
</evidence>
<dbReference type="Pfam" id="PF23726">
    <property type="entry name" value="Beta-prop_RSE1_2nd"/>
    <property type="match status" value="1"/>
</dbReference>
<dbReference type="STRING" id="1684307.A0A316U4N1"/>
<sequence>MHLYNATLSPPSAITASVVGQFSGTRQQEIVVCRGGTRLELLRPDTSVTGKAKSIFEQDAFGIVRSLASFRLTGGSKDYLIIGSDSGRITIAELDSRANAFVIVHQETFGRSGSRRIVPGQYLASDPKGRAVMIGAMEKSKLVYILNRDAAANLTISSPLEAHKPNAIIHALVGLDVGFENPTFAALEVDYEEADRDSTGEAYHTTEKLLTYYELDLGLNHVVRRWSSPVDPRSSYLIQVPGGYNQNTERWEGPGGVLVCSEDYITYKHSVGEEHRVAIPRRLNPVEKKEERRGTIVTASVCHRMKNNFFFLVQNEDGDLFKITIDHEDEDIKSLNIKYFDTVPLATSLNILRAGFLFVAAEYGASHLYSFQKLGDDDDIPTYSSTSYPALGMTDTPIEPPTFTPRELENLLLTDNLSALDPILDAQVFNATASDSPQIFTACGRGPRSTFRMLQHGLEVQEAVSSDLPGIPNAIWTTRLRSADEYDSYIVLSFVNGTLILSIGETIEEVNDSGFLTSAPTLAVQQLGADALLQVHPKGIRHIMPDRRVVEWAAPAMPNGEQTTIVAAATNERQVVVALAPTNELVYFEQDMDGQLNEYQERKSMGSRVITLSMADPPEGRQRTPYLAVGCEDSTVRIISLDPESTLASISIQALTAPPNSICVAEMRDVTIDRNHATMFVNIGLRNGVLLRTVLDPISGQLTDTRTRFLGAKPVRLVRVKLQGGEPGVLALGSRPWLNYAHQSRTHFTPLIFDALDHAWTFNAEMCPDGLIGIVGGSLRIFTIPTLGTKLKSDSVPLSYTPRRMTPHPANNGIFYLAEADHRTLSSWEQERRIAAMAKEPKPAQRGVLDLDPADFGPIRAEAGQWSSCIRVVDALSSTTAHRIELENNEAAFSVAVIPFANSAQQSAEDPDLYLVVGTAADTIVTPRTIRQAFLTTYKIIDGGKSLQFVHKTEVEDVPIALRRFQGRLLAGVGSTLRIYDLGKKKLLRKCENRGFPTAITCLHTQGSRIIVGDMQESTMYVTYKSAENRLIIFADDIQPRWTTAVTMLDYDTVAAGDKFGNIFINRLDSGVSQTVDEDPTGLTVLHEKPYLQGAPHRLALQAHYYLGDIVTAIHRVALAPGGRDVILYTCLGGTIGVLIPFVSKEDIEMLSTLEMALRQEASIASASASAAVAASSSLVGRDHLAYRGFYAPVKSVIDGDLCETYGLLNHNRQAALAEQLDRSTAEVNKKLETLRTASAF</sequence>
<evidence type="ECO:0000313" key="15">
    <source>
        <dbReference type="Proteomes" id="UP000245942"/>
    </source>
</evidence>
<dbReference type="Proteomes" id="UP000245942">
    <property type="component" value="Unassembled WGS sequence"/>
</dbReference>
<gene>
    <name evidence="14" type="ORF">BCV69DRAFT_313692</name>
</gene>
<dbReference type="GeneID" id="37016788"/>
<dbReference type="Pfam" id="PF10433">
    <property type="entry name" value="Beta-prop_RSE1_1st"/>
    <property type="match status" value="1"/>
</dbReference>
<evidence type="ECO:0000256" key="6">
    <source>
        <dbReference type="ARBA" id="ARBA00023242"/>
    </source>
</evidence>
<dbReference type="Gene3D" id="2.130.10.10">
    <property type="entry name" value="YVTN repeat-like/Quinoprotein amine dehydrogenase"/>
    <property type="match status" value="3"/>
</dbReference>
<dbReference type="OrthoDB" id="436637at2759"/>
<evidence type="ECO:0000256" key="1">
    <source>
        <dbReference type="ARBA" id="ARBA00004123"/>
    </source>
</evidence>
<proteinExistence type="inferred from homology"/>
<dbReference type="GO" id="GO:0006397">
    <property type="term" value="P:mRNA processing"/>
    <property type="evidence" value="ECO:0007669"/>
    <property type="project" value="UniProtKB-KW"/>
</dbReference>
<evidence type="ECO:0000256" key="7">
    <source>
        <dbReference type="ARBA" id="ARBA00038266"/>
    </source>
</evidence>
<dbReference type="InterPro" id="IPR036322">
    <property type="entry name" value="WD40_repeat_dom_sf"/>
</dbReference>
<dbReference type="AlphaFoldDB" id="A0A316U4N1"/>
<dbReference type="EMBL" id="KZ819331">
    <property type="protein sequence ID" value="PWN19431.1"/>
    <property type="molecule type" value="Genomic_DNA"/>
</dbReference>
<dbReference type="FunFam" id="2.130.10.10:FF:001143">
    <property type="entry name" value="Pre-mRNA-splicing factor rse-1, putative"/>
    <property type="match status" value="1"/>
</dbReference>
<comment type="function">
    <text evidence="9">Involved in pre-mRNA splicing and cell cycle control.</text>
</comment>
<evidence type="ECO:0000256" key="3">
    <source>
        <dbReference type="ARBA" id="ARBA00022664"/>
    </source>
</evidence>
<keyword evidence="6" id="KW-0539">Nucleus</keyword>
<evidence type="ECO:0000256" key="9">
    <source>
        <dbReference type="ARBA" id="ARBA00055157"/>
    </source>
</evidence>
<dbReference type="InterPro" id="IPR015943">
    <property type="entry name" value="WD40/YVTN_repeat-like_dom_sf"/>
</dbReference>
<evidence type="ECO:0000259" key="12">
    <source>
        <dbReference type="Pfam" id="PF10433"/>
    </source>
</evidence>
<dbReference type="Pfam" id="PF03178">
    <property type="entry name" value="CPSF_A"/>
    <property type="match status" value="1"/>
</dbReference>
<evidence type="ECO:0000256" key="4">
    <source>
        <dbReference type="ARBA" id="ARBA00022728"/>
    </source>
</evidence>
<dbReference type="SUPFAM" id="SSF50978">
    <property type="entry name" value="WD40 repeat-like"/>
    <property type="match status" value="1"/>
</dbReference>
<feature type="domain" description="RSE1/DDB1/CPSF1 first beta-propeller" evidence="12">
    <location>
        <begin position="13"/>
        <end position="380"/>
    </location>
</feature>
<evidence type="ECO:0000256" key="10">
    <source>
        <dbReference type="ARBA" id="ARBA00068521"/>
    </source>
</evidence>
<dbReference type="InterPro" id="IPR058543">
    <property type="entry name" value="Beta-prop_RSE1/DDB1/CPSF1_2nd"/>
</dbReference>
<keyword evidence="15" id="KW-1185">Reference proteome</keyword>
<comment type="similarity">
    <text evidence="7">Belongs to the RSE1 family.</text>
</comment>
<keyword evidence="5" id="KW-0508">mRNA splicing</keyword>
<dbReference type="PANTHER" id="PTHR10644">
    <property type="entry name" value="DNA REPAIR/RNA PROCESSING CPSF FAMILY"/>
    <property type="match status" value="1"/>
</dbReference>
<comment type="subunit">
    <text evidence="2">Associated with the spliceosome.</text>
</comment>
<organism evidence="14 15">
    <name type="scientific">Pseudomicrostroma glucosiphilum</name>
    <dbReference type="NCBI Taxonomy" id="1684307"/>
    <lineage>
        <taxon>Eukaryota</taxon>
        <taxon>Fungi</taxon>
        <taxon>Dikarya</taxon>
        <taxon>Basidiomycota</taxon>
        <taxon>Ustilaginomycotina</taxon>
        <taxon>Exobasidiomycetes</taxon>
        <taxon>Microstromatales</taxon>
        <taxon>Microstromatales incertae sedis</taxon>
        <taxon>Pseudomicrostroma</taxon>
    </lineage>
</organism>
<feature type="domain" description="RSE1/DDB1/CPSF1 second beta-propeller" evidence="13">
    <location>
        <begin position="461"/>
        <end position="784"/>
    </location>
</feature>
<dbReference type="InterPro" id="IPR050358">
    <property type="entry name" value="RSE1/DDB1/CFT1"/>
</dbReference>
<accession>A0A316U4N1</accession>
<dbReference type="RefSeq" id="XP_025346591.1">
    <property type="nucleotide sequence ID" value="XM_025495054.1"/>
</dbReference>
<feature type="domain" description="RSE1/DDB1/CPSF1 C-terminal" evidence="11">
    <location>
        <begin position="868"/>
        <end position="1206"/>
    </location>
</feature>
<keyword evidence="4" id="KW-0747">Spliceosome</keyword>
<keyword evidence="3" id="KW-0507">mRNA processing</keyword>
<evidence type="ECO:0000259" key="11">
    <source>
        <dbReference type="Pfam" id="PF03178"/>
    </source>
</evidence>
<evidence type="ECO:0000256" key="8">
    <source>
        <dbReference type="ARBA" id="ARBA00040134"/>
    </source>
</evidence>
<dbReference type="GO" id="GO:0005681">
    <property type="term" value="C:spliceosomal complex"/>
    <property type="evidence" value="ECO:0007669"/>
    <property type="project" value="UniProtKB-KW"/>
</dbReference>
<reference evidence="14 15" key="1">
    <citation type="journal article" date="2018" name="Mol. Biol. Evol.">
        <title>Broad Genomic Sampling Reveals a Smut Pathogenic Ancestry of the Fungal Clade Ustilaginomycotina.</title>
        <authorList>
            <person name="Kijpornyongpan T."/>
            <person name="Mondo S.J."/>
            <person name="Barry K."/>
            <person name="Sandor L."/>
            <person name="Lee J."/>
            <person name="Lipzen A."/>
            <person name="Pangilinan J."/>
            <person name="LaButti K."/>
            <person name="Hainaut M."/>
            <person name="Henrissat B."/>
            <person name="Grigoriev I.V."/>
            <person name="Spatafora J.W."/>
            <person name="Aime M.C."/>
        </authorList>
    </citation>
    <scope>NUCLEOTIDE SEQUENCE [LARGE SCALE GENOMIC DNA]</scope>
    <source>
        <strain evidence="14 15">MCA 4718</strain>
    </source>
</reference>
<dbReference type="InterPro" id="IPR018846">
    <property type="entry name" value="Beta-prop_RSE1/DDB1/CPSF1_1st"/>
</dbReference>
<evidence type="ECO:0000313" key="14">
    <source>
        <dbReference type="EMBL" id="PWN19431.1"/>
    </source>
</evidence>
<dbReference type="GO" id="GO:0008380">
    <property type="term" value="P:RNA splicing"/>
    <property type="evidence" value="ECO:0007669"/>
    <property type="project" value="UniProtKB-KW"/>
</dbReference>
<dbReference type="InterPro" id="IPR004871">
    <property type="entry name" value="RSE1/DDB1/CPSF1_C"/>
</dbReference>
<evidence type="ECO:0000256" key="2">
    <source>
        <dbReference type="ARBA" id="ARBA00011524"/>
    </source>
</evidence>
<name>A0A316U4N1_9BASI</name>
<evidence type="ECO:0000259" key="13">
    <source>
        <dbReference type="Pfam" id="PF23726"/>
    </source>
</evidence>